<keyword evidence="5" id="KW-1185">Reference proteome</keyword>
<feature type="transmembrane region" description="Helical" evidence="1">
    <location>
        <begin position="43"/>
        <end position="70"/>
    </location>
</feature>
<keyword evidence="1" id="KW-1133">Transmembrane helix</keyword>
<evidence type="ECO:0000313" key="5">
    <source>
        <dbReference type="Proteomes" id="UP000374630"/>
    </source>
</evidence>
<feature type="transmembrane region" description="Helical" evidence="1">
    <location>
        <begin position="12"/>
        <end position="31"/>
    </location>
</feature>
<evidence type="ECO:0000313" key="2">
    <source>
        <dbReference type="EMBL" id="KAA8821085.1"/>
    </source>
</evidence>
<organism evidence="3 4">
    <name type="scientific">Bifidobacterium vespertilionis</name>
    <dbReference type="NCBI Taxonomy" id="2562524"/>
    <lineage>
        <taxon>Bacteria</taxon>
        <taxon>Bacillati</taxon>
        <taxon>Actinomycetota</taxon>
        <taxon>Actinomycetes</taxon>
        <taxon>Bifidobacteriales</taxon>
        <taxon>Bifidobacteriaceae</taxon>
        <taxon>Bifidobacterium</taxon>
    </lineage>
</organism>
<protein>
    <recommendedName>
        <fullName evidence="6">Histidine kinase</fullName>
    </recommendedName>
</protein>
<feature type="transmembrane region" description="Helical" evidence="1">
    <location>
        <begin position="127"/>
        <end position="146"/>
    </location>
</feature>
<dbReference type="EMBL" id="RZNZ01000005">
    <property type="protein sequence ID" value="KAA8821085.1"/>
    <property type="molecule type" value="Genomic_DNA"/>
</dbReference>
<keyword evidence="1" id="KW-0812">Transmembrane</keyword>
<evidence type="ECO:0008006" key="6">
    <source>
        <dbReference type="Google" id="ProtNLM"/>
    </source>
</evidence>
<keyword evidence="1" id="KW-0472">Membrane</keyword>
<dbReference type="EMBL" id="RZOA01000031">
    <property type="protein sequence ID" value="KAA8821242.1"/>
    <property type="molecule type" value="Genomic_DNA"/>
</dbReference>
<sequence>MNYEALRSPQWARYAPWGLVALITLWETWFMPPIGPLATTITALHFLALLSIPRFPVAGGIATVLVGTACSLSNLQSGPTQIWGIMLALGLLWDRSRTVIAATAWLITVTAQTVQTMYSPSDELTLPLLATFIGWFTVPCIIGGFLRQRRKIAQTQTAERNMRERLRANEQGIATAARIHDSISGELAYVLRAAQRQQRLTHDASALAAWKDAEEHLVLARQGLDDVISQLTSSSGDDVDRHGRDSIRVPLEQRLADILRRWDDRLRAQGIDGGCKISGSCGNAADTPTADVRSTVIADMLEELCVNIEKHLPARTGHYELSVLCSPSAVEITELCTWETPQQSRVRSTRSGGLQLHRRAIEQAGGVFYINEQPNRWECYLLVPLAIIGIND</sequence>
<reference evidence="4 5" key="1">
    <citation type="journal article" date="2019" name="Syst. Appl. Microbiol.">
        <title>Characterization of Bifidobacterium species in feaces of the Egyptian fruit bat: Description of B. vespertilionis sp. nov. and B. rousetti sp. nov.</title>
        <authorList>
            <person name="Modesto M."/>
            <person name="Satti M."/>
            <person name="Watanabe K."/>
            <person name="Puglisi E."/>
            <person name="Morelli L."/>
            <person name="Huang C.-H."/>
            <person name="Liou J.-S."/>
            <person name="Miyashita M."/>
            <person name="Tamura T."/>
            <person name="Saito S."/>
            <person name="Mori K."/>
            <person name="Huang L."/>
            <person name="Sciavilla P."/>
            <person name="Sandri C."/>
            <person name="Spiezio C."/>
            <person name="Vitali F."/>
            <person name="Cavalieri D."/>
            <person name="Perpetuini G."/>
            <person name="Tofalo R."/>
            <person name="Bonetti A."/>
            <person name="Arita M."/>
            <person name="Mattarelli P."/>
        </authorList>
    </citation>
    <scope>NUCLEOTIDE SEQUENCE [LARGE SCALE GENOMIC DNA]</scope>
    <source>
        <strain evidence="2 5">RST16</strain>
        <strain evidence="3 4">RST8</strain>
    </source>
</reference>
<dbReference type="RefSeq" id="WP_150354998.1">
    <property type="nucleotide sequence ID" value="NZ_RZNZ01000005.1"/>
</dbReference>
<accession>A0A5J5DX04</accession>
<comment type="caution">
    <text evidence="3">The sequence shown here is derived from an EMBL/GenBank/DDBJ whole genome shotgun (WGS) entry which is preliminary data.</text>
</comment>
<evidence type="ECO:0000256" key="1">
    <source>
        <dbReference type="SAM" id="Phobius"/>
    </source>
</evidence>
<proteinExistence type="predicted"/>
<dbReference type="AlphaFoldDB" id="A0A5J5DX04"/>
<name>A0A5J5DX04_9BIFI</name>
<evidence type="ECO:0000313" key="4">
    <source>
        <dbReference type="Proteomes" id="UP000345527"/>
    </source>
</evidence>
<evidence type="ECO:0000313" key="3">
    <source>
        <dbReference type="EMBL" id="KAA8821242.1"/>
    </source>
</evidence>
<dbReference type="Proteomes" id="UP000374630">
    <property type="component" value="Unassembled WGS sequence"/>
</dbReference>
<dbReference type="OrthoDB" id="3236159at2"/>
<dbReference type="Proteomes" id="UP000345527">
    <property type="component" value="Unassembled WGS sequence"/>
</dbReference>
<gene>
    <name evidence="3" type="ORF">EM848_11115</name>
    <name evidence="2" type="ORF">EMO90_04655</name>
</gene>